<dbReference type="PANTHER" id="PTHR13471">
    <property type="entry name" value="TETRATRICOPEPTIDE-LIKE HELICAL"/>
    <property type="match status" value="1"/>
</dbReference>
<dbReference type="EMBL" id="JAAAID010002756">
    <property type="protein sequence ID" value="KAG0004564.1"/>
    <property type="molecule type" value="Genomic_DNA"/>
</dbReference>
<dbReference type="GO" id="GO:0031048">
    <property type="term" value="P:regulatory ncRNA-mediated heterochromatin formation"/>
    <property type="evidence" value="ECO:0007669"/>
    <property type="project" value="TreeGrafter"/>
</dbReference>
<evidence type="ECO:0000313" key="5">
    <source>
        <dbReference type="EMBL" id="KAG0004564.1"/>
    </source>
</evidence>
<evidence type="ECO:0000256" key="2">
    <source>
        <dbReference type="ARBA" id="ARBA00009265"/>
    </source>
</evidence>
<dbReference type="Proteomes" id="UP000703661">
    <property type="component" value="Unassembled WGS sequence"/>
</dbReference>
<evidence type="ECO:0000313" key="6">
    <source>
        <dbReference type="Proteomes" id="UP000703661"/>
    </source>
</evidence>
<dbReference type="GO" id="GO:1902369">
    <property type="term" value="P:negative regulation of RNA catabolic process"/>
    <property type="evidence" value="ECO:0007669"/>
    <property type="project" value="TreeGrafter"/>
</dbReference>
<sequence length="807" mass="92415">MPPSLATEPWEIQIGSLEEYWDSELPRFGEKDAKGWTHYVTEEDEVAVDNLLDITKLPSMEAPTEELIKAFADNDVERYRYSRWAKLEKTLNTLCWFPIRTTDDMPDQLDDDPYGIIIFDDIRPFIVPLYTSEARQQYVDCMFNFLGVPMNSFAGSSGPRSLASPKLAKSGDIYNPYFHDSLLMNASIEVQSTLDASSGLRRFFPEFESKENLVERMMKEIEREQEFLEPEERDWSCVWNIPVRSFPQCTDVIFGKVKRDSKSYPWAIVSSHDEVQISNKVFIRNILQQLNEVVPLAKAHRRSLSLYHLMYEAFDTLSASKGQKLAKKYLKVDKMDLEMWNGYAQAEVALGRISEARKVYSTTLSMYQSFPKENQTRVPLIHRYFAELEWSQGRPGVALAILVAFAEANQVNITDDANDLPIPTPTRLIKARQFYSQKVAQLNLIRPSRNAADSDSIGAKWFEPALDLIVCFAWFEYLSSSAGTDAAHRETRRQHQPLLFSSLSVSSDVLLAETTTTKKKICTSVEAELVWIQLAKLVYFHSLKAMSSLRRSPATKTVSGDHDTSKSEGNGFQPRDLRRVVQAGLERFPNCAILQSLFFWTEAKQRLHGRVRTWANEQIMRSQGARRGGSSGFSGGPLASRASMWIFGLFYELWNQEPYNPHMVRSILESALETSKSSSFSSSPVLWFIYIELELRESARERGSILSNTKDKGSKPSDVESSTRVKQLLLRALNDCPWCKDLYLIAFEPRMRGLFSLDELDQLYQTMLEKEIRVRHEIPEREPPRIAQNQEGNDEDDDVTMDEEDAS</sequence>
<reference evidence="5" key="1">
    <citation type="journal article" date="2020" name="Fungal Divers.">
        <title>Resolving the Mortierellaceae phylogeny through synthesis of multi-gene phylogenetics and phylogenomics.</title>
        <authorList>
            <person name="Vandepol N."/>
            <person name="Liber J."/>
            <person name="Desiro A."/>
            <person name="Na H."/>
            <person name="Kennedy M."/>
            <person name="Barry K."/>
            <person name="Grigoriev I.V."/>
            <person name="Miller A.N."/>
            <person name="O'Donnell K."/>
            <person name="Stajich J.E."/>
            <person name="Bonito G."/>
        </authorList>
    </citation>
    <scope>NUCLEOTIDE SEQUENCE</scope>
    <source>
        <strain evidence="5">NRRL 2769</strain>
    </source>
</reference>
<gene>
    <name evidence="5" type="ORF">BGZ80_005598</name>
</gene>
<comment type="similarity">
    <text evidence="2">Belongs to the NRDE2 family.</text>
</comment>
<dbReference type="AlphaFoldDB" id="A0A9P6SUV2"/>
<keyword evidence="3" id="KW-0539">Nucleus</keyword>
<accession>A0A9P6SUV2</accession>
<feature type="compositionally biased region" description="Acidic residues" evidence="4">
    <location>
        <begin position="792"/>
        <end position="807"/>
    </location>
</feature>
<proteinExistence type="inferred from homology"/>
<feature type="region of interest" description="Disordered" evidence="4">
    <location>
        <begin position="554"/>
        <end position="573"/>
    </location>
</feature>
<organism evidence="5 6">
    <name type="scientific">Entomortierella chlamydospora</name>
    <dbReference type="NCBI Taxonomy" id="101097"/>
    <lineage>
        <taxon>Eukaryota</taxon>
        <taxon>Fungi</taxon>
        <taxon>Fungi incertae sedis</taxon>
        <taxon>Mucoromycota</taxon>
        <taxon>Mortierellomycotina</taxon>
        <taxon>Mortierellomycetes</taxon>
        <taxon>Mortierellales</taxon>
        <taxon>Mortierellaceae</taxon>
        <taxon>Entomortierella</taxon>
    </lineage>
</organism>
<dbReference type="InterPro" id="IPR013633">
    <property type="entry name" value="NRDE-2"/>
</dbReference>
<evidence type="ECO:0000256" key="3">
    <source>
        <dbReference type="ARBA" id="ARBA00023242"/>
    </source>
</evidence>
<evidence type="ECO:0000256" key="1">
    <source>
        <dbReference type="ARBA" id="ARBA00004123"/>
    </source>
</evidence>
<protein>
    <submittedName>
        <fullName evidence="5">Uncharacterized protein</fullName>
    </submittedName>
</protein>
<comment type="caution">
    <text evidence="5">The sequence shown here is derived from an EMBL/GenBank/DDBJ whole genome shotgun (WGS) entry which is preliminary data.</text>
</comment>
<name>A0A9P6SUV2_9FUNG</name>
<feature type="compositionally biased region" description="Basic and acidic residues" evidence="4">
    <location>
        <begin position="775"/>
        <end position="784"/>
    </location>
</feature>
<dbReference type="InterPro" id="IPR011990">
    <property type="entry name" value="TPR-like_helical_dom_sf"/>
</dbReference>
<keyword evidence="6" id="KW-1185">Reference proteome</keyword>
<feature type="region of interest" description="Disordered" evidence="4">
    <location>
        <begin position="775"/>
        <end position="807"/>
    </location>
</feature>
<dbReference type="GO" id="GO:0071013">
    <property type="term" value="C:catalytic step 2 spliceosome"/>
    <property type="evidence" value="ECO:0007669"/>
    <property type="project" value="TreeGrafter"/>
</dbReference>
<evidence type="ECO:0000256" key="4">
    <source>
        <dbReference type="SAM" id="MobiDB-lite"/>
    </source>
</evidence>
<comment type="subcellular location">
    <subcellularLocation>
        <location evidence="1">Nucleus</location>
    </subcellularLocation>
</comment>
<dbReference type="SUPFAM" id="SSF48452">
    <property type="entry name" value="TPR-like"/>
    <property type="match status" value="1"/>
</dbReference>
<dbReference type="Pfam" id="PF08424">
    <property type="entry name" value="NRDE-2"/>
    <property type="match status" value="1"/>
</dbReference>
<dbReference type="PANTHER" id="PTHR13471:SF0">
    <property type="entry name" value="NUCLEAR EXOSOME REGULATOR NRDE2"/>
    <property type="match status" value="1"/>
</dbReference>